<dbReference type="GO" id="GO:0006265">
    <property type="term" value="P:DNA topological change"/>
    <property type="evidence" value="ECO:0007669"/>
    <property type="project" value="InterPro"/>
</dbReference>
<evidence type="ECO:0000256" key="4">
    <source>
        <dbReference type="ARBA" id="ARBA00022806"/>
    </source>
</evidence>
<dbReference type="GO" id="GO:0003916">
    <property type="term" value="F:DNA topoisomerase activity"/>
    <property type="evidence" value="ECO:0007669"/>
    <property type="project" value="InterPro"/>
</dbReference>
<reference evidence="13 14" key="1">
    <citation type="journal article" date="2016" name="Sci. Rep.">
        <title>Complete genome sequence and transcriptomic analysis of a novel marine strain Bacillus weihaiensis reveals the mechanism of brown algae degradation.</title>
        <authorList>
            <person name="Zhu Y."/>
            <person name="Chen P."/>
            <person name="Bao Y."/>
            <person name="Men Y."/>
            <person name="Zeng Y."/>
            <person name="Yang J."/>
            <person name="Sun J."/>
            <person name="Sun Y."/>
        </authorList>
    </citation>
    <scope>NUCLEOTIDE SEQUENCE [LARGE SCALE GENOMIC DNA]</scope>
    <source>
        <strain evidence="13 14">Alg07</strain>
    </source>
</reference>
<sequence>MLSSILRYFHKSKSKKQLKEIEARVVELHAIFRKLEKEIESLSAQRLLITNEQINVVKHYIALILDLNFPLVRKVVTHQSLFEKDLARLEEMVLHMQKKTQTILQSLPAIQESNHLQMKTVKNSIESFKKQVVTYRKGYFTASKTANIRSTYKAIYEFLEPVKQDTHLSTDIKGFLHYYETLDDSVKKWNDIFVKKELSLYDKLFNNIDGKSLDQQQRTAIVTDEDHNLVLAGAGSGKTLTISGKVKYLVETKQVMPEEILLLSFTKKAADEMHERISKRLGLNVTVHTFHKLGLDILSKNRKDKPDVLQSMTSILDEYFHKEIYHHKSLIQKLMIFFGYYLNIPKDMDEFDDLGEYHEHYRNVDFETLKGKKEKMDRYFTKQTNQLKEQYTTYSGETVKSMEEFMIANFLFLNGIAYQYEQPYPFHVENQEYRQYRPDFYLPEYDLYLEHFGINEKFKAPWLSKFEEEKYVKGISWKRETHKKYGTTLLETYSYYNKQGVLLEKLEDQLKKHSVKFKKINYYELFTSIYDQTNDHYFTEFKKLIATFLNLFKSNGFDELAFKKFETETKELRQPFLEKRASLFFQIVKPIYLFYQEYLKEHKLVDFHDMINDATALVKEQKMSFPYKYIIIDEYQDISKSRFLLIKAIHERTKAKIMCVGDDWQSIYRFAGSDIQLFTKFGENFGQYELLKIEKTYRNSQELINLAGNFVMKNPSQFKKSLTSDKSIGEPIRIIGYKRDIVDSLYQAIDEIVKTAGESTTVMLLGRNNFDIKRLMGEPSFKIRENRYDGTKQVMYQKYPNLKITFLTAHRSKGLEAENVIILNGQNSSTGFPNKLSDDPLLSWVLTDHENYWFAEERRLFYVALTRTKNTTYILAPEQKQSTFVKELRTQYNISYETNEKTVLDSPSCPRCKSGHLIIRQKDGSRSPFLGCTNFPGCDYTTKYVEVLQDPKRCPLCEGYMVKRQGQYGEFYGCSAYPKCEGKE</sequence>
<feature type="coiled-coil region" evidence="11">
    <location>
        <begin position="18"/>
        <end position="52"/>
    </location>
</feature>
<dbReference type="GO" id="GO:0043138">
    <property type="term" value="F:3'-5' DNA helicase activity"/>
    <property type="evidence" value="ECO:0007669"/>
    <property type="project" value="UniProtKB-EC"/>
</dbReference>
<dbReference type="InterPro" id="IPR027417">
    <property type="entry name" value="P-loop_NTPase"/>
</dbReference>
<dbReference type="CDD" id="cd17932">
    <property type="entry name" value="DEXQc_UvrD"/>
    <property type="match status" value="1"/>
</dbReference>
<dbReference type="SUPFAM" id="SSF52540">
    <property type="entry name" value="P-loop containing nucleoside triphosphate hydrolases"/>
    <property type="match status" value="1"/>
</dbReference>
<keyword evidence="5 10" id="KW-0067">ATP-binding</keyword>
<gene>
    <name evidence="13" type="ORF">A9C19_09805</name>
</gene>
<evidence type="ECO:0000256" key="5">
    <source>
        <dbReference type="ARBA" id="ARBA00022840"/>
    </source>
</evidence>
<dbReference type="GO" id="GO:0005524">
    <property type="term" value="F:ATP binding"/>
    <property type="evidence" value="ECO:0007669"/>
    <property type="project" value="UniProtKB-UniRule"/>
</dbReference>
<dbReference type="Gene3D" id="3.40.50.300">
    <property type="entry name" value="P-loop containing nucleotide triphosphate hydrolases"/>
    <property type="match status" value="3"/>
</dbReference>
<keyword evidence="14" id="KW-1185">Reference proteome</keyword>
<dbReference type="GO" id="GO:0003677">
    <property type="term" value="F:DNA binding"/>
    <property type="evidence" value="ECO:0007669"/>
    <property type="project" value="InterPro"/>
</dbReference>
<dbReference type="Gene3D" id="3.30.65.10">
    <property type="entry name" value="Bacterial Topoisomerase I, domain 1"/>
    <property type="match status" value="2"/>
</dbReference>
<dbReference type="InterPro" id="IPR013498">
    <property type="entry name" value="Topo_IA_Znf"/>
</dbReference>
<evidence type="ECO:0000256" key="7">
    <source>
        <dbReference type="ARBA" id="ARBA00034617"/>
    </source>
</evidence>
<evidence type="ECO:0000259" key="12">
    <source>
        <dbReference type="PROSITE" id="PS51198"/>
    </source>
</evidence>
<dbReference type="InterPro" id="IPR014017">
    <property type="entry name" value="DNA_helicase_UvrD-like_C"/>
</dbReference>
<keyword evidence="3 10" id="KW-0378">Hydrolase</keyword>
<organism evidence="13 14">
    <name type="scientific">Bacillus weihaiensis</name>
    <dbReference type="NCBI Taxonomy" id="1547283"/>
    <lineage>
        <taxon>Bacteria</taxon>
        <taxon>Bacillati</taxon>
        <taxon>Bacillota</taxon>
        <taxon>Bacilli</taxon>
        <taxon>Bacillales</taxon>
        <taxon>Bacillaceae</taxon>
        <taxon>Bacillus</taxon>
    </lineage>
</organism>
<evidence type="ECO:0000256" key="8">
    <source>
        <dbReference type="ARBA" id="ARBA00034808"/>
    </source>
</evidence>
<keyword evidence="6" id="KW-0413">Isomerase</keyword>
<evidence type="ECO:0000256" key="11">
    <source>
        <dbReference type="SAM" id="Coils"/>
    </source>
</evidence>
<dbReference type="Pfam" id="PF01396">
    <property type="entry name" value="Zn_ribbon_Top1"/>
    <property type="match status" value="2"/>
</dbReference>
<dbReference type="KEGG" id="bwh:A9C19_09805"/>
<evidence type="ECO:0000256" key="6">
    <source>
        <dbReference type="ARBA" id="ARBA00023235"/>
    </source>
</evidence>
<protein>
    <recommendedName>
        <fullName evidence="8">DNA 3'-5' helicase</fullName>
        <ecNumber evidence="8">5.6.2.4</ecNumber>
    </recommendedName>
</protein>
<comment type="catalytic activity">
    <reaction evidence="9">
        <text>ATP + H2O = ADP + phosphate + H(+)</text>
        <dbReference type="Rhea" id="RHEA:13065"/>
        <dbReference type="ChEBI" id="CHEBI:15377"/>
        <dbReference type="ChEBI" id="CHEBI:15378"/>
        <dbReference type="ChEBI" id="CHEBI:30616"/>
        <dbReference type="ChEBI" id="CHEBI:43474"/>
        <dbReference type="ChEBI" id="CHEBI:456216"/>
        <dbReference type="EC" id="5.6.2.4"/>
    </reaction>
</comment>
<evidence type="ECO:0000256" key="3">
    <source>
        <dbReference type="ARBA" id="ARBA00022801"/>
    </source>
</evidence>
<dbReference type="EMBL" id="CP016020">
    <property type="protein sequence ID" value="APH05018.1"/>
    <property type="molecule type" value="Genomic_DNA"/>
</dbReference>
<dbReference type="InterPro" id="IPR000212">
    <property type="entry name" value="DNA_helicase_UvrD/REP"/>
</dbReference>
<evidence type="ECO:0000313" key="13">
    <source>
        <dbReference type="EMBL" id="APH05018.1"/>
    </source>
</evidence>
<evidence type="ECO:0000256" key="1">
    <source>
        <dbReference type="ARBA" id="ARBA00009922"/>
    </source>
</evidence>
<evidence type="ECO:0000313" key="14">
    <source>
        <dbReference type="Proteomes" id="UP000181936"/>
    </source>
</evidence>
<dbReference type="GO" id="GO:0005694">
    <property type="term" value="C:chromosome"/>
    <property type="evidence" value="ECO:0007669"/>
    <property type="project" value="InterPro"/>
</dbReference>
<dbReference type="PANTHER" id="PTHR11070">
    <property type="entry name" value="UVRD / RECB / PCRA DNA HELICASE FAMILY MEMBER"/>
    <property type="match status" value="1"/>
</dbReference>
<feature type="binding site" evidence="10">
    <location>
        <begin position="232"/>
        <end position="239"/>
    </location>
    <ligand>
        <name>ATP</name>
        <dbReference type="ChEBI" id="CHEBI:30616"/>
    </ligand>
</feature>
<dbReference type="GO" id="GO:0005829">
    <property type="term" value="C:cytosol"/>
    <property type="evidence" value="ECO:0007669"/>
    <property type="project" value="TreeGrafter"/>
</dbReference>
<dbReference type="RefSeq" id="WP_072579811.1">
    <property type="nucleotide sequence ID" value="NZ_CP016020.1"/>
</dbReference>
<dbReference type="Gene3D" id="1.10.10.160">
    <property type="match status" value="1"/>
</dbReference>
<dbReference type="Pfam" id="PF13361">
    <property type="entry name" value="UvrD_C"/>
    <property type="match status" value="1"/>
</dbReference>
<dbReference type="InterPro" id="IPR013986">
    <property type="entry name" value="DExx_box_DNA_helicase_dom_sf"/>
</dbReference>
<comment type="similarity">
    <text evidence="1">Belongs to the helicase family. UvrD subfamily.</text>
</comment>
<keyword evidence="4 10" id="KW-0347">Helicase</keyword>
<evidence type="ECO:0000256" key="9">
    <source>
        <dbReference type="ARBA" id="ARBA00048988"/>
    </source>
</evidence>
<proteinExistence type="inferred from homology"/>
<dbReference type="PROSITE" id="PS51198">
    <property type="entry name" value="UVRD_HELICASE_ATP_BIND"/>
    <property type="match status" value="1"/>
</dbReference>
<dbReference type="STRING" id="1547283.A9C19_09805"/>
<evidence type="ECO:0000256" key="2">
    <source>
        <dbReference type="ARBA" id="ARBA00022741"/>
    </source>
</evidence>
<dbReference type="SUPFAM" id="SSF57783">
    <property type="entry name" value="Zinc beta-ribbon"/>
    <property type="match status" value="1"/>
</dbReference>
<feature type="domain" description="UvrD-like helicase ATP-binding" evidence="12">
    <location>
        <begin position="211"/>
        <end position="700"/>
    </location>
</feature>
<accession>A0A1L3MRQ2</accession>
<dbReference type="GO" id="GO:0016887">
    <property type="term" value="F:ATP hydrolysis activity"/>
    <property type="evidence" value="ECO:0007669"/>
    <property type="project" value="RHEA"/>
</dbReference>
<dbReference type="PANTHER" id="PTHR11070:SF63">
    <property type="entry name" value="DNA HELICASE IV"/>
    <property type="match status" value="1"/>
</dbReference>
<keyword evidence="2 10" id="KW-0547">Nucleotide-binding</keyword>
<dbReference type="Pfam" id="PF00580">
    <property type="entry name" value="UvrD-helicase"/>
    <property type="match status" value="1"/>
</dbReference>
<dbReference type="EC" id="5.6.2.4" evidence="8"/>
<name>A0A1L3MRQ2_9BACI</name>
<dbReference type="InterPro" id="IPR014016">
    <property type="entry name" value="UvrD-like_ATP-bd"/>
</dbReference>
<keyword evidence="11" id="KW-0175">Coiled coil</keyword>
<comment type="catalytic activity">
    <reaction evidence="7">
        <text>Couples ATP hydrolysis with the unwinding of duplex DNA by translocating in the 3'-5' direction.</text>
        <dbReference type="EC" id="5.6.2.4"/>
    </reaction>
</comment>
<dbReference type="Proteomes" id="UP000181936">
    <property type="component" value="Chromosome"/>
</dbReference>
<dbReference type="AlphaFoldDB" id="A0A1L3MRQ2"/>
<dbReference type="GO" id="GO:0000725">
    <property type="term" value="P:recombinational repair"/>
    <property type="evidence" value="ECO:0007669"/>
    <property type="project" value="TreeGrafter"/>
</dbReference>
<evidence type="ECO:0000256" key="10">
    <source>
        <dbReference type="PROSITE-ProRule" id="PRU00560"/>
    </source>
</evidence>
<dbReference type="OrthoDB" id="9809039at2"/>